<evidence type="ECO:0000313" key="3">
    <source>
        <dbReference type="Proteomes" id="UP000318626"/>
    </source>
</evidence>
<dbReference type="KEGG" id="bvo:Pan97_14770"/>
<dbReference type="SUPFAM" id="SSF50998">
    <property type="entry name" value="Quinoprotein alcohol dehydrogenase-like"/>
    <property type="match status" value="1"/>
</dbReference>
<keyword evidence="3" id="KW-1185">Reference proteome</keyword>
<dbReference type="Gene3D" id="2.130.10.10">
    <property type="entry name" value="YVTN repeat-like/Quinoprotein amine dehydrogenase"/>
    <property type="match status" value="1"/>
</dbReference>
<dbReference type="RefSeq" id="WP_144971426.1">
    <property type="nucleotide sequence ID" value="NZ_CP036289.1"/>
</dbReference>
<sequence precursor="true">MRLTCSHLHFVFLLSLLVLSHAATSYGQAVKQLTAQQLADEWERLGQRQPPLQINKANEFDLTGPAAVKMVVSDDASTLLVLDEEGGLVFWDLTSGVQLKRVMPEQASPEAAIDISGNGKEAVVGFPSGLIQIYMTDRTKPRVQFDAYKTPLTMVQFSADQGSLIAVDKFGKSWEVDMKGQSKGFRPGPSEDTPVETLVAAGGPKNTWWKVYIDQDKQVSDIYFNGEEQTENNLEFEPPTQIDASGDRILLLSDKQLAWVNLRNMGEQKFEAKFSKLEFETPIYDAKLVHLQPLMWTLFEDKVELREVFFGRVTKTMKLPADLDPEHTQVCPNGNALVTITPKGHVTRWMAYVQSDGSMNALFSSLSFAYRNQRFDAFEALAKKWNGKTDLFEDSSHETPYTYLMRIVQRLALSGPPEEVKTYANIQSWIRNHPDNCQFMRIALFRLYLADGYQARGQGFANTVTEDGWKTFYANMEKSWEVLEPIFDQEDVPAEAYTSAIIAGKNLQWEREEINAYLREAFAKYPTYHRTFTEEAIARLPRWGGKPGETEYLARFTADKLGGVAGDILYAQIAQHVSRFVGWDNIDIETRFSRERIMKGLLAMTKTTENQRTINLALYLAAKWDDEEAGLAAAGRLVDLMEIARNEKVPGKQEMIKQLYQRAKEK</sequence>
<accession>A0A518C5G6</accession>
<gene>
    <name evidence="2" type="ORF">Pan97_14770</name>
</gene>
<organism evidence="2 3">
    <name type="scientific">Bremerella volcania</name>
    <dbReference type="NCBI Taxonomy" id="2527984"/>
    <lineage>
        <taxon>Bacteria</taxon>
        <taxon>Pseudomonadati</taxon>
        <taxon>Planctomycetota</taxon>
        <taxon>Planctomycetia</taxon>
        <taxon>Pirellulales</taxon>
        <taxon>Pirellulaceae</taxon>
        <taxon>Bremerella</taxon>
    </lineage>
</organism>
<keyword evidence="1" id="KW-0732">Signal</keyword>
<dbReference type="AlphaFoldDB" id="A0A518C5G6"/>
<dbReference type="Proteomes" id="UP000318626">
    <property type="component" value="Chromosome"/>
</dbReference>
<proteinExistence type="predicted"/>
<protein>
    <recommendedName>
        <fullName evidence="4">WD domain, G-beta repeat</fullName>
    </recommendedName>
</protein>
<evidence type="ECO:0008006" key="4">
    <source>
        <dbReference type="Google" id="ProtNLM"/>
    </source>
</evidence>
<feature type="chain" id="PRO_5022117697" description="WD domain, G-beta repeat" evidence="1">
    <location>
        <begin position="23"/>
        <end position="666"/>
    </location>
</feature>
<dbReference type="InterPro" id="IPR011047">
    <property type="entry name" value="Quinoprotein_ADH-like_sf"/>
</dbReference>
<dbReference type="InterPro" id="IPR015943">
    <property type="entry name" value="WD40/YVTN_repeat-like_dom_sf"/>
</dbReference>
<name>A0A518C5G6_9BACT</name>
<evidence type="ECO:0000313" key="2">
    <source>
        <dbReference type="EMBL" id="QDU74469.1"/>
    </source>
</evidence>
<dbReference type="EMBL" id="CP036289">
    <property type="protein sequence ID" value="QDU74469.1"/>
    <property type="molecule type" value="Genomic_DNA"/>
</dbReference>
<feature type="signal peptide" evidence="1">
    <location>
        <begin position="1"/>
        <end position="22"/>
    </location>
</feature>
<reference evidence="3" key="1">
    <citation type="submission" date="2019-02" db="EMBL/GenBank/DDBJ databases">
        <title>Deep-cultivation of Planctomycetes and their phenomic and genomic characterization uncovers novel biology.</title>
        <authorList>
            <person name="Wiegand S."/>
            <person name="Jogler M."/>
            <person name="Boedeker C."/>
            <person name="Pinto D."/>
            <person name="Vollmers J."/>
            <person name="Rivas-Marin E."/>
            <person name="Kohn T."/>
            <person name="Peeters S.H."/>
            <person name="Heuer A."/>
            <person name="Rast P."/>
            <person name="Oberbeckmann S."/>
            <person name="Bunk B."/>
            <person name="Jeske O."/>
            <person name="Meyerdierks A."/>
            <person name="Storesund J.E."/>
            <person name="Kallscheuer N."/>
            <person name="Luecker S."/>
            <person name="Lage O.M."/>
            <person name="Pohl T."/>
            <person name="Merkel B.J."/>
            <person name="Hornburger P."/>
            <person name="Mueller R.-W."/>
            <person name="Bruemmer F."/>
            <person name="Labrenz M."/>
            <person name="Spormann A.M."/>
            <person name="Op den Camp H."/>
            <person name="Overmann J."/>
            <person name="Amann R."/>
            <person name="Jetten M.S.M."/>
            <person name="Mascher T."/>
            <person name="Medema M.H."/>
            <person name="Devos D.P."/>
            <person name="Kaster A.-K."/>
            <person name="Ovreas L."/>
            <person name="Rohde M."/>
            <person name="Galperin M.Y."/>
            <person name="Jogler C."/>
        </authorList>
    </citation>
    <scope>NUCLEOTIDE SEQUENCE [LARGE SCALE GENOMIC DNA]</scope>
    <source>
        <strain evidence="3">Pan97</strain>
    </source>
</reference>
<evidence type="ECO:0000256" key="1">
    <source>
        <dbReference type="SAM" id="SignalP"/>
    </source>
</evidence>
<dbReference type="OrthoDB" id="234275at2"/>